<accession>A0ABU8C842</accession>
<comment type="caution">
    <text evidence="2">The sequence shown here is derived from an EMBL/GenBank/DDBJ whole genome shotgun (WGS) entry which is preliminary data.</text>
</comment>
<protein>
    <submittedName>
        <fullName evidence="2">Uncharacterized protein</fullName>
    </submittedName>
</protein>
<organism evidence="2 3">
    <name type="scientific">Rheinheimera muenzenbergensis</name>
    <dbReference type="NCBI Taxonomy" id="1193628"/>
    <lineage>
        <taxon>Bacteria</taxon>
        <taxon>Pseudomonadati</taxon>
        <taxon>Pseudomonadota</taxon>
        <taxon>Gammaproteobacteria</taxon>
        <taxon>Chromatiales</taxon>
        <taxon>Chromatiaceae</taxon>
        <taxon>Rheinheimera</taxon>
    </lineage>
</organism>
<evidence type="ECO:0000313" key="2">
    <source>
        <dbReference type="EMBL" id="MEH8017723.1"/>
    </source>
</evidence>
<proteinExistence type="predicted"/>
<reference evidence="2 3" key="1">
    <citation type="journal article" date="2023" name="Ecotoxicol. Environ. Saf.">
        <title>Mercury remediation potential of mercury-resistant strain Rheinheimera metallidurans sp. nov. isolated from a municipal waste dumping site.</title>
        <authorList>
            <person name="Yadav V."/>
            <person name="Manjhi A."/>
            <person name="Vadakedath N."/>
        </authorList>
    </citation>
    <scope>NUCLEOTIDE SEQUENCE [LARGE SCALE GENOMIC DNA]</scope>
    <source>
        <strain evidence="2 3">E-49</strain>
    </source>
</reference>
<name>A0ABU8C842_9GAMM</name>
<sequence length="173" mass="19638">MRGVKGLLLCAFSLFSLAVTAADRPVSFAVDQNELCWRLIEQKASGHCKLNFSFDNIRPVTAFPRSDVIGYAVSSFNDARNSYPTTFQKIEYALQFFYYSLERFPVRDSLNYIRSGDGTIQLSMSVRTSRSSGYSFVLADNESQLRQLVANLQNPHAARATNYYRNIEKLFAD</sequence>
<dbReference type="Proteomes" id="UP001375382">
    <property type="component" value="Unassembled WGS sequence"/>
</dbReference>
<dbReference type="EMBL" id="JALAAR010000008">
    <property type="protein sequence ID" value="MEH8017723.1"/>
    <property type="molecule type" value="Genomic_DNA"/>
</dbReference>
<dbReference type="RefSeq" id="WP_335736134.1">
    <property type="nucleotide sequence ID" value="NZ_JALAAR010000008.1"/>
</dbReference>
<keyword evidence="3" id="KW-1185">Reference proteome</keyword>
<evidence type="ECO:0000313" key="3">
    <source>
        <dbReference type="Proteomes" id="UP001375382"/>
    </source>
</evidence>
<keyword evidence="1" id="KW-0732">Signal</keyword>
<evidence type="ECO:0000256" key="1">
    <source>
        <dbReference type="SAM" id="SignalP"/>
    </source>
</evidence>
<feature type="chain" id="PRO_5046080874" evidence="1">
    <location>
        <begin position="22"/>
        <end position="173"/>
    </location>
</feature>
<feature type="signal peptide" evidence="1">
    <location>
        <begin position="1"/>
        <end position="21"/>
    </location>
</feature>
<gene>
    <name evidence="2" type="ORF">MN202_10790</name>
</gene>